<feature type="transmembrane region" description="Helical" evidence="1">
    <location>
        <begin position="155"/>
        <end position="176"/>
    </location>
</feature>
<evidence type="ECO:0000256" key="1">
    <source>
        <dbReference type="SAM" id="Phobius"/>
    </source>
</evidence>
<dbReference type="OrthoDB" id="1434254at2"/>
<keyword evidence="1" id="KW-1133">Transmembrane helix</keyword>
<dbReference type="Proteomes" id="UP000001062">
    <property type="component" value="Chromosome"/>
</dbReference>
<proteinExistence type="predicted"/>
<sequence>MRGQFRSEVFDQEKLSSFIKQLHEVGITCDVEWNRGLSRTVKERANGLKLKYDNKTFFKQQGVHGDVIAEHLPPEQRDIFLTKIKNAGLYNEPVFFLSALLSLVFLGILVGLVLPEFLRRSETLAITIVSLMAIMFIGYALLYRAAGPNALENSLILPTLLTIPGLLCCAPSSVLLTPLGRTILKRSLYSQIHNLPSDIENRTQSDSDDSLIAFKNS</sequence>
<dbReference type="RefSeq" id="WP_013661511.1">
    <property type="nucleotide sequence ID" value="NC_015276.1"/>
</dbReference>
<reference evidence="2 3" key="1">
    <citation type="journal article" date="2012" name="Stand. Genomic Sci.">
        <title>Complete genome sequence of the melanogenic marine bacterium Marinomonas mediterranea type strain (MMB-1(T)).</title>
        <authorList>
            <person name="Lucas-Elio P."/>
            <person name="Goodwin L."/>
            <person name="Woyke T."/>
            <person name="Pitluck S."/>
            <person name="Nolan M."/>
            <person name="Kyrpides N.C."/>
            <person name="Detter J.C."/>
            <person name="Copeland A."/>
            <person name="Teshima H."/>
            <person name="Bruce D."/>
            <person name="Detter C."/>
            <person name="Tapia R."/>
            <person name="Han S."/>
            <person name="Land M.L."/>
            <person name="Ivanova N."/>
            <person name="Mikhailova N."/>
            <person name="Johnston A.W."/>
            <person name="Sanchez-Amat A."/>
        </authorList>
    </citation>
    <scope>NUCLEOTIDE SEQUENCE [LARGE SCALE GENOMIC DNA]</scope>
    <source>
        <strain evidence="3">ATCC 700492 / JCM 21426 / NBRC 103028 / MMB-1</strain>
    </source>
</reference>
<evidence type="ECO:0000313" key="3">
    <source>
        <dbReference type="Proteomes" id="UP000001062"/>
    </source>
</evidence>
<keyword evidence="1" id="KW-0472">Membrane</keyword>
<name>F2JU94_MARM1</name>
<dbReference type="EMBL" id="CP002583">
    <property type="protein sequence ID" value="ADZ91606.1"/>
    <property type="molecule type" value="Genomic_DNA"/>
</dbReference>
<gene>
    <name evidence="2" type="ordered locus">Marme_2367</name>
</gene>
<dbReference type="HOGENOM" id="CLU_1271041_0_0_6"/>
<keyword evidence="3" id="KW-1185">Reference proteome</keyword>
<dbReference type="PATRIC" id="fig|717774.3.peg.2445"/>
<feature type="transmembrane region" description="Helical" evidence="1">
    <location>
        <begin position="94"/>
        <end position="114"/>
    </location>
</feature>
<dbReference type="KEGG" id="mme:Marme_2367"/>
<accession>F2JU94</accession>
<keyword evidence="1" id="KW-0812">Transmembrane</keyword>
<dbReference type="AlphaFoldDB" id="F2JU94"/>
<protein>
    <submittedName>
        <fullName evidence="2">Uncharacterized protein</fullName>
    </submittedName>
</protein>
<evidence type="ECO:0000313" key="2">
    <source>
        <dbReference type="EMBL" id="ADZ91606.1"/>
    </source>
</evidence>
<feature type="transmembrane region" description="Helical" evidence="1">
    <location>
        <begin position="123"/>
        <end position="143"/>
    </location>
</feature>
<organism evidence="2 3">
    <name type="scientific">Marinomonas mediterranea (strain ATCC 700492 / JCM 21426 / NBRC 103028 / MMB-1)</name>
    <dbReference type="NCBI Taxonomy" id="717774"/>
    <lineage>
        <taxon>Bacteria</taxon>
        <taxon>Pseudomonadati</taxon>
        <taxon>Pseudomonadota</taxon>
        <taxon>Gammaproteobacteria</taxon>
        <taxon>Oceanospirillales</taxon>
        <taxon>Oceanospirillaceae</taxon>
        <taxon>Marinomonas</taxon>
    </lineage>
</organism>